<dbReference type="EMBL" id="HM175840">
    <property type="protein sequence ID" value="ADU33345.1"/>
    <property type="molecule type" value="mRNA"/>
</dbReference>
<dbReference type="AlphaFoldDB" id="E7CIY3"/>
<dbReference type="GO" id="GO:0008810">
    <property type="term" value="F:cellulase activity"/>
    <property type="evidence" value="ECO:0007669"/>
    <property type="project" value="UniProtKB-EC"/>
</dbReference>
<proteinExistence type="evidence at transcript level"/>
<dbReference type="Gene3D" id="2.40.40.10">
    <property type="entry name" value="RlpA-like domain"/>
    <property type="match status" value="1"/>
</dbReference>
<evidence type="ECO:0000256" key="4">
    <source>
        <dbReference type="ARBA" id="ARBA00022801"/>
    </source>
</evidence>
<dbReference type="PANTHER" id="PTHR39730">
    <property type="entry name" value="ENDOGLUCANASE 1"/>
    <property type="match status" value="1"/>
</dbReference>
<dbReference type="PANTHER" id="PTHR39730:SF1">
    <property type="entry name" value="ENDOGLUCANASE 1"/>
    <property type="match status" value="1"/>
</dbReference>
<dbReference type="InterPro" id="IPR036908">
    <property type="entry name" value="RlpA-like_sf"/>
</dbReference>
<evidence type="ECO:0000256" key="2">
    <source>
        <dbReference type="ARBA" id="ARBA00007793"/>
    </source>
</evidence>
<dbReference type="InterPro" id="IPR000334">
    <property type="entry name" value="Glyco_hydro_45"/>
</dbReference>
<feature type="chain" id="PRO_5003218328" description="Cellulase" evidence="10">
    <location>
        <begin position="20"/>
        <end position="240"/>
    </location>
</feature>
<keyword evidence="8" id="KW-0624">Polysaccharide degradation</keyword>
<evidence type="ECO:0000256" key="10">
    <source>
        <dbReference type="SAM" id="SignalP"/>
    </source>
</evidence>
<keyword evidence="7" id="KW-0326">Glycosidase</keyword>
<evidence type="ECO:0000256" key="9">
    <source>
        <dbReference type="PROSITE-ProRule" id="PRU10069"/>
    </source>
</evidence>
<evidence type="ECO:0000256" key="8">
    <source>
        <dbReference type="ARBA" id="ARBA00023326"/>
    </source>
</evidence>
<dbReference type="PROSITE" id="PS01140">
    <property type="entry name" value="GLYCOSYL_HYDROL_F45"/>
    <property type="match status" value="1"/>
</dbReference>
<comment type="catalytic activity">
    <reaction evidence="1 9">
        <text>Endohydrolysis of (1-&gt;4)-beta-D-glucosidic linkages in cellulose, lichenin and cereal beta-D-glucans.</text>
        <dbReference type="EC" id="3.2.1.4"/>
    </reaction>
</comment>
<evidence type="ECO:0000256" key="5">
    <source>
        <dbReference type="ARBA" id="ARBA00023001"/>
    </source>
</evidence>
<protein>
    <recommendedName>
        <fullName evidence="3 9">Cellulase</fullName>
        <ecNumber evidence="3 9">3.2.1.4</ecNumber>
    </recommendedName>
</protein>
<evidence type="ECO:0000256" key="6">
    <source>
        <dbReference type="ARBA" id="ARBA00023277"/>
    </source>
</evidence>
<reference evidence="12" key="1">
    <citation type="journal article" date="2010" name="PLoS ONE">
        <title>Diversity of beetle genes encoding novel plant cell wall degrading enzymes.</title>
        <authorList>
            <person name="Pauchet Y."/>
            <person name="Wilkinson P."/>
            <person name="Chauhan R."/>
            <person name="Ffrench-Constant R.H."/>
        </authorList>
    </citation>
    <scope>NUCLEOTIDE SEQUENCE</scope>
    <source>
        <tissue evidence="12">Midgut</tissue>
    </source>
</reference>
<evidence type="ECO:0000259" key="11">
    <source>
        <dbReference type="PROSITE" id="PS01140"/>
    </source>
</evidence>
<sequence>MKGFVVLLITVAFFDASTGEPSPEIIPVEGGLSGDGITTRYWDCCKPSCGWADLVNNTRFKTPVHTCAIDGIEIIDPQQQSGCADVGAAYTCSNQQPFVVNSTLAYGFSAVSFTGGEDYHMCCSCMLLNFQGQLSGKKMLVQITNTGSPLAVNQFDIELPGGGVGIYPHGCMKQWNASETGWGDTFGGVHSDAECSELPAVLQPGCHFRFQFMEGVSNPPVTFQQVQCPRELVAITGCEY</sequence>
<accession>E7CIY3</accession>
<feature type="signal peptide" evidence="10">
    <location>
        <begin position="1"/>
        <end position="19"/>
    </location>
</feature>
<feature type="active site" description="Nucleophile" evidence="9">
    <location>
        <position position="43"/>
    </location>
</feature>
<keyword evidence="10" id="KW-0732">Signal</keyword>
<evidence type="ECO:0000256" key="1">
    <source>
        <dbReference type="ARBA" id="ARBA00000966"/>
    </source>
</evidence>
<dbReference type="InterPro" id="IPR052288">
    <property type="entry name" value="GH45_Enzymes"/>
</dbReference>
<organism evidence="12">
    <name type="scientific">Leptinotarsa decemlineata</name>
    <name type="common">Colorado potato beetle</name>
    <name type="synonym">Doryphora decemlineata</name>
    <dbReference type="NCBI Taxonomy" id="7539"/>
    <lineage>
        <taxon>Eukaryota</taxon>
        <taxon>Metazoa</taxon>
        <taxon>Ecdysozoa</taxon>
        <taxon>Arthropoda</taxon>
        <taxon>Hexapoda</taxon>
        <taxon>Insecta</taxon>
        <taxon>Pterygota</taxon>
        <taxon>Neoptera</taxon>
        <taxon>Endopterygota</taxon>
        <taxon>Coleoptera</taxon>
        <taxon>Polyphaga</taxon>
        <taxon>Cucujiformia</taxon>
        <taxon>Chrysomeloidea</taxon>
        <taxon>Chrysomelidae</taxon>
        <taxon>Chrysomelinae</taxon>
        <taxon>Doryphorini</taxon>
        <taxon>Leptinotarsa</taxon>
    </lineage>
</organism>
<keyword evidence="6" id="KW-0119">Carbohydrate metabolism</keyword>
<dbReference type="GO" id="GO:0030245">
    <property type="term" value="P:cellulose catabolic process"/>
    <property type="evidence" value="ECO:0007669"/>
    <property type="project" value="UniProtKB-KW"/>
</dbReference>
<comment type="similarity">
    <text evidence="2">Belongs to the glycosyl hydrolase 45 (cellulase K) family.</text>
</comment>
<keyword evidence="4" id="KW-0378">Hydrolase</keyword>
<dbReference type="OrthoDB" id="10035502at2759"/>
<dbReference type="EC" id="3.2.1.4" evidence="3 9"/>
<evidence type="ECO:0000256" key="3">
    <source>
        <dbReference type="ARBA" id="ARBA00012601"/>
    </source>
</evidence>
<gene>
    <name evidence="12" type="primary">GH45-1</name>
</gene>
<dbReference type="SUPFAM" id="SSF50685">
    <property type="entry name" value="Barwin-like endoglucanases"/>
    <property type="match status" value="1"/>
</dbReference>
<name>E7CIY3_LEPDE</name>
<dbReference type="Pfam" id="PF02015">
    <property type="entry name" value="Glyco_hydro_45"/>
    <property type="match status" value="1"/>
</dbReference>
<evidence type="ECO:0000256" key="7">
    <source>
        <dbReference type="ARBA" id="ARBA00023295"/>
    </source>
</evidence>
<evidence type="ECO:0000313" key="12">
    <source>
        <dbReference type="EMBL" id="ADU33345.1"/>
    </source>
</evidence>
<feature type="domain" description="Glycosyl hydrolases family 45 active site" evidence="11">
    <location>
        <begin position="38"/>
        <end position="49"/>
    </location>
</feature>
<keyword evidence="5" id="KW-0136">Cellulose degradation</keyword>